<dbReference type="SUPFAM" id="SSF52540">
    <property type="entry name" value="P-loop containing nucleoside triphosphate hydrolases"/>
    <property type="match status" value="1"/>
</dbReference>
<accession>A0AAN9FWJ4</accession>
<evidence type="ECO:0000313" key="2">
    <source>
        <dbReference type="EMBL" id="KAK7087856.1"/>
    </source>
</evidence>
<protein>
    <submittedName>
        <fullName evidence="2">Uncharacterized protein</fullName>
    </submittedName>
</protein>
<gene>
    <name evidence="2" type="ORF">V1264_021855</name>
</gene>
<keyword evidence="3" id="KW-1185">Reference proteome</keyword>
<dbReference type="EMBL" id="JBAMIC010004070">
    <property type="protein sequence ID" value="KAK7087856.1"/>
    <property type="molecule type" value="Genomic_DNA"/>
</dbReference>
<dbReference type="AlphaFoldDB" id="A0AAN9FWJ4"/>
<dbReference type="InterPro" id="IPR027417">
    <property type="entry name" value="P-loop_NTPase"/>
</dbReference>
<sequence length="499" mass="55265">MASSSTASRSPASSQGPPRGHQRSGLSAQSSHNVPQGQGQNQGQGQGQGQVPTTSLQQDMAFWLARVKEWYPKLQERTYFLPPVYMNTTGEQAVQIFGTEVFIKRLPADNVPKGVPDVLFNSTVKEDKSQQKVLKALHEVSKDGKEVMFVLSQLNFKDYLPSHSSSATPRLPTPRDLKSQNKDQGDFDVLVLHKHLGVLVGEIKSVGDNFQELGFSEQKQEQEIKKKVKQALKQLDKALDVLTHLTKDQQPLPRILKTLILPSISQEQLQQVLNNDPPLKDDVCKCLDLPITSDPVPYCLTSDDVTEPDNWWKQRMAANGLDPAMNDSVYLDLVSRFCGPATTVSVFCSSEPRLGHRPDVRTEGEGVSETGHRFTRFMVTPTQLTVLHVSPPFVFLVGPPGVGKTFVLILKALDWVGKGEHVLVLSTAEKSEASSCMIYQQLEQTVVDPAAKSRIHLEYVELESDQNEGQDAAHDAVTSIVKNAQQGYLNIIVDEAPWK</sequence>
<dbReference type="Proteomes" id="UP001374579">
    <property type="component" value="Unassembled WGS sequence"/>
</dbReference>
<comment type="caution">
    <text evidence="2">The sequence shown here is derived from an EMBL/GenBank/DDBJ whole genome shotgun (WGS) entry which is preliminary data.</text>
</comment>
<evidence type="ECO:0000256" key="1">
    <source>
        <dbReference type="SAM" id="MobiDB-lite"/>
    </source>
</evidence>
<feature type="compositionally biased region" description="Low complexity" evidence="1">
    <location>
        <begin position="1"/>
        <end position="14"/>
    </location>
</feature>
<organism evidence="2 3">
    <name type="scientific">Littorina saxatilis</name>
    <dbReference type="NCBI Taxonomy" id="31220"/>
    <lineage>
        <taxon>Eukaryota</taxon>
        <taxon>Metazoa</taxon>
        <taxon>Spiralia</taxon>
        <taxon>Lophotrochozoa</taxon>
        <taxon>Mollusca</taxon>
        <taxon>Gastropoda</taxon>
        <taxon>Caenogastropoda</taxon>
        <taxon>Littorinimorpha</taxon>
        <taxon>Littorinoidea</taxon>
        <taxon>Littorinidae</taxon>
        <taxon>Littorina</taxon>
    </lineage>
</organism>
<evidence type="ECO:0000313" key="3">
    <source>
        <dbReference type="Proteomes" id="UP001374579"/>
    </source>
</evidence>
<feature type="region of interest" description="Disordered" evidence="1">
    <location>
        <begin position="1"/>
        <end position="53"/>
    </location>
</feature>
<reference evidence="2 3" key="1">
    <citation type="submission" date="2024-02" db="EMBL/GenBank/DDBJ databases">
        <title>Chromosome-scale genome assembly of the rough periwinkle Littorina saxatilis.</title>
        <authorList>
            <person name="De Jode A."/>
            <person name="Faria R."/>
            <person name="Formenti G."/>
            <person name="Sims Y."/>
            <person name="Smith T.P."/>
            <person name="Tracey A."/>
            <person name="Wood J.M.D."/>
            <person name="Zagrodzka Z.B."/>
            <person name="Johannesson K."/>
            <person name="Butlin R.K."/>
            <person name="Leder E.H."/>
        </authorList>
    </citation>
    <scope>NUCLEOTIDE SEQUENCE [LARGE SCALE GENOMIC DNA]</scope>
    <source>
        <strain evidence="2">Snail1</strain>
        <tissue evidence="2">Muscle</tissue>
    </source>
</reference>
<name>A0AAN9FWJ4_9CAEN</name>
<feature type="compositionally biased region" description="Polar residues" evidence="1">
    <location>
        <begin position="24"/>
        <end position="35"/>
    </location>
</feature>
<proteinExistence type="predicted"/>